<protein>
    <submittedName>
        <fullName evidence="1">Uncharacterized protein</fullName>
    </submittedName>
</protein>
<reference evidence="1 2" key="1">
    <citation type="submission" date="2012-11" db="EMBL/GenBank/DDBJ databases">
        <authorList>
            <person name="Huguet-Tapia J.C."/>
            <person name="Durkin A.S."/>
            <person name="Pettis G.S."/>
            <person name="Badger J.H."/>
        </authorList>
    </citation>
    <scope>NUCLEOTIDE SEQUENCE [LARGE SCALE GENOMIC DNA]</scope>
    <source>
        <strain evidence="1 2">91-03</strain>
    </source>
</reference>
<dbReference type="AlphaFoldDB" id="L1KMA2"/>
<sequence length="18" mass="1757">RHTSGNQAASTSVVASLA</sequence>
<evidence type="ECO:0000313" key="2">
    <source>
        <dbReference type="Proteomes" id="UP000010411"/>
    </source>
</evidence>
<keyword evidence="2" id="KW-1185">Reference proteome</keyword>
<evidence type="ECO:0000313" key="1">
    <source>
        <dbReference type="EMBL" id="EKX61722.1"/>
    </source>
</evidence>
<gene>
    <name evidence="1" type="ORF">STRIP9103_08442</name>
</gene>
<comment type="caution">
    <text evidence="1">The sequence shown here is derived from an EMBL/GenBank/DDBJ whole genome shotgun (WGS) entry which is preliminary data.</text>
</comment>
<organism evidence="1 2">
    <name type="scientific">Streptomyces ipomoeae 91-03</name>
    <dbReference type="NCBI Taxonomy" id="698759"/>
    <lineage>
        <taxon>Bacteria</taxon>
        <taxon>Bacillati</taxon>
        <taxon>Actinomycetota</taxon>
        <taxon>Actinomycetes</taxon>
        <taxon>Kitasatosporales</taxon>
        <taxon>Streptomycetaceae</taxon>
        <taxon>Streptomyces</taxon>
    </lineage>
</organism>
<feature type="non-terminal residue" evidence="1">
    <location>
        <position position="1"/>
    </location>
</feature>
<dbReference type="EMBL" id="AEJC01000570">
    <property type="protein sequence ID" value="EKX61722.1"/>
    <property type="molecule type" value="Genomic_DNA"/>
</dbReference>
<proteinExistence type="predicted"/>
<accession>L1KMA2</accession>
<name>L1KMA2_9ACTN</name>
<dbReference type="Proteomes" id="UP000010411">
    <property type="component" value="Unassembled WGS sequence"/>
</dbReference>